<evidence type="ECO:0000259" key="1">
    <source>
        <dbReference type="Pfam" id="PF21198"/>
    </source>
</evidence>
<evidence type="ECO:0000313" key="2">
    <source>
        <dbReference type="EnsemblMetazoa" id="GPPI044382-PA"/>
    </source>
</evidence>
<dbReference type="EMBL" id="JXJN01022712">
    <property type="status" value="NOT_ANNOTATED_CDS"/>
    <property type="molecule type" value="Genomic_DNA"/>
</dbReference>
<proteinExistence type="predicted"/>
<accession>A0A1B0BYN2</accession>
<reference evidence="3" key="1">
    <citation type="submission" date="2015-01" db="EMBL/GenBank/DDBJ databases">
        <authorList>
            <person name="Aksoy S."/>
            <person name="Warren W."/>
            <person name="Wilson R.K."/>
        </authorList>
    </citation>
    <scope>NUCLEOTIDE SEQUENCE [LARGE SCALE GENOMIC DNA]</scope>
    <source>
        <strain evidence="3">IAEA</strain>
    </source>
</reference>
<keyword evidence="3" id="KW-1185">Reference proteome</keyword>
<evidence type="ECO:0000313" key="3">
    <source>
        <dbReference type="Proteomes" id="UP000092460"/>
    </source>
</evidence>
<reference evidence="2" key="2">
    <citation type="submission" date="2020-05" db="UniProtKB">
        <authorList>
            <consortium name="EnsemblMetazoa"/>
        </authorList>
    </citation>
    <scope>IDENTIFICATION</scope>
    <source>
        <strain evidence="2">IAEA</strain>
    </source>
</reference>
<dbReference type="Gene3D" id="3.90.980.20">
    <property type="match status" value="1"/>
</dbReference>
<dbReference type="Pfam" id="PF21198">
    <property type="entry name" value="ASH2L-like_WH"/>
    <property type="match status" value="1"/>
</dbReference>
<dbReference type="AlphaFoldDB" id="A0A1B0BYN2"/>
<feature type="domain" description="Set1/Ash2 histone methyltransferase complex subunit ASH2-like winged-helix" evidence="1">
    <location>
        <begin position="1"/>
        <end position="94"/>
    </location>
</feature>
<dbReference type="VEuPathDB" id="VectorBase:GPPI044382"/>
<name>A0A1B0BYN2_9MUSC</name>
<dbReference type="InterPro" id="IPR053835">
    <property type="entry name" value="ASH2L-like_WH"/>
</dbReference>
<dbReference type="STRING" id="67801.A0A1B0BYN2"/>
<dbReference type="EnsemblMetazoa" id="GPPI044382-RA">
    <property type="protein sequence ID" value="GPPI044382-PA"/>
    <property type="gene ID" value="GPPI044382"/>
</dbReference>
<organism evidence="2 3">
    <name type="scientific">Glossina palpalis gambiensis</name>
    <dbReference type="NCBI Taxonomy" id="67801"/>
    <lineage>
        <taxon>Eukaryota</taxon>
        <taxon>Metazoa</taxon>
        <taxon>Ecdysozoa</taxon>
        <taxon>Arthropoda</taxon>
        <taxon>Hexapoda</taxon>
        <taxon>Insecta</taxon>
        <taxon>Pterygota</taxon>
        <taxon>Neoptera</taxon>
        <taxon>Endopterygota</taxon>
        <taxon>Diptera</taxon>
        <taxon>Brachycera</taxon>
        <taxon>Muscomorpha</taxon>
        <taxon>Hippoboscoidea</taxon>
        <taxon>Glossinidae</taxon>
        <taxon>Glossina</taxon>
    </lineage>
</organism>
<protein>
    <recommendedName>
        <fullName evidence="1">Set1/Ash2 histone methyltransferase complex subunit ASH2-like winged-helix domain-containing protein</fullName>
    </recommendedName>
</protein>
<sequence>MCQTAIANLQQNSIKDGRAKIIFSKDKEIIPFIEQNWESMTTMPRRVTQSWYSTVQRSLLKDVKTLFTYEENADDGLMFGLVSQDLRQIKPNYESIGKGCALRFAGDGYAQGN</sequence>
<dbReference type="Proteomes" id="UP000092460">
    <property type="component" value="Unassembled WGS sequence"/>
</dbReference>